<reference evidence="2" key="1">
    <citation type="submission" date="2020-04" db="EMBL/GenBank/DDBJ databases">
        <authorList>
            <person name="Chiriac C."/>
            <person name="Salcher M."/>
            <person name="Ghai R."/>
            <person name="Kavagutti S V."/>
        </authorList>
    </citation>
    <scope>NUCLEOTIDE SEQUENCE</scope>
</reference>
<dbReference type="EMBL" id="LR796174">
    <property type="protein sequence ID" value="CAB4123612.1"/>
    <property type="molecule type" value="Genomic_DNA"/>
</dbReference>
<feature type="region of interest" description="Disordered" evidence="1">
    <location>
        <begin position="1"/>
        <end position="42"/>
    </location>
</feature>
<sequence length="42" mass="4407">MAKGKGGAPAPVSKGTDRQNGKAAKKHPKMFDASKRRLVSAK</sequence>
<evidence type="ECO:0000256" key="1">
    <source>
        <dbReference type="SAM" id="MobiDB-lite"/>
    </source>
</evidence>
<protein>
    <submittedName>
        <fullName evidence="2">Uncharacterized protein</fullName>
    </submittedName>
</protein>
<evidence type="ECO:0000313" key="2">
    <source>
        <dbReference type="EMBL" id="CAB4123612.1"/>
    </source>
</evidence>
<accession>A0A6J5KQS4</accession>
<gene>
    <name evidence="2" type="ORF">UFOVP46_57</name>
</gene>
<organism evidence="2">
    <name type="scientific">uncultured Caudovirales phage</name>
    <dbReference type="NCBI Taxonomy" id="2100421"/>
    <lineage>
        <taxon>Viruses</taxon>
        <taxon>Duplodnaviria</taxon>
        <taxon>Heunggongvirae</taxon>
        <taxon>Uroviricota</taxon>
        <taxon>Caudoviricetes</taxon>
        <taxon>Peduoviridae</taxon>
        <taxon>Maltschvirus</taxon>
        <taxon>Maltschvirus maltsch</taxon>
    </lineage>
</organism>
<proteinExistence type="predicted"/>
<name>A0A6J5KQS4_9CAUD</name>